<keyword evidence="8" id="KW-1185">Reference proteome</keyword>
<sequence length="442" mass="48597">MSSRSVLAANNLFALLAKLLEGGKSVLVALLVIQFFSPDEFGVYSVAIAVGSVVAIVAEFRLMGILLRLYSQFPSITSRLITNAIAINIAFALLGISVTALSFLFVDELLFQCLILFSLSYLFKFGRCIRGVLVAERQNVWVATIEIISGILVLSSITLALLNNASIQTVVLIRALDFLVVSLLYVYVARGTSILERKTKQRAKLSPRLIGFLVKKSFPLVLSGAAMLLFQRIDLILIQSYLSSTQAGIYAAATAVVSVFGIVALVLSESLAPKLFTSNKYPQSEEHKRTCDADLRFGQVVMLLGLIMSILSFWISPLVIHCFFSAEYRSAIDVAKVLSLTPFAISLGAFAGQVIIKHKLEQGVFVKSIVACFVSICLNLWWIPQFGITGAAWATVVGLMVANYLSHFFIVRLKPIFVLQNQVVVELLEQLIPRFKNAESRR</sequence>
<proteinExistence type="predicted"/>
<dbReference type="PANTHER" id="PTHR30250">
    <property type="entry name" value="PST FAMILY PREDICTED COLANIC ACID TRANSPORTER"/>
    <property type="match status" value="1"/>
</dbReference>
<feature type="transmembrane region" description="Helical" evidence="6">
    <location>
        <begin position="109"/>
        <end position="128"/>
    </location>
</feature>
<name>A0A975DDC2_9GAMM</name>
<organism evidence="7 8">
    <name type="scientific">Psychrosphaera ytuae</name>
    <dbReference type="NCBI Taxonomy" id="2820710"/>
    <lineage>
        <taxon>Bacteria</taxon>
        <taxon>Pseudomonadati</taxon>
        <taxon>Pseudomonadota</taxon>
        <taxon>Gammaproteobacteria</taxon>
        <taxon>Alteromonadales</taxon>
        <taxon>Pseudoalteromonadaceae</taxon>
        <taxon>Psychrosphaera</taxon>
    </lineage>
</organism>
<dbReference type="Pfam" id="PF01943">
    <property type="entry name" value="Polysacc_synt"/>
    <property type="match status" value="1"/>
</dbReference>
<feature type="transmembrane region" description="Helical" evidence="6">
    <location>
        <begin position="293"/>
        <end position="314"/>
    </location>
</feature>
<dbReference type="GO" id="GO:0005886">
    <property type="term" value="C:plasma membrane"/>
    <property type="evidence" value="ECO:0007669"/>
    <property type="project" value="UniProtKB-SubCell"/>
</dbReference>
<dbReference type="InterPro" id="IPR050833">
    <property type="entry name" value="Poly_Biosynth_Transport"/>
</dbReference>
<evidence type="ECO:0000256" key="1">
    <source>
        <dbReference type="ARBA" id="ARBA00004651"/>
    </source>
</evidence>
<feature type="transmembrane region" description="Helical" evidence="6">
    <location>
        <begin position="249"/>
        <end position="272"/>
    </location>
</feature>
<evidence type="ECO:0000256" key="6">
    <source>
        <dbReference type="SAM" id="Phobius"/>
    </source>
</evidence>
<evidence type="ECO:0000313" key="8">
    <source>
        <dbReference type="Proteomes" id="UP000682739"/>
    </source>
</evidence>
<keyword evidence="2" id="KW-1003">Cell membrane</keyword>
<feature type="transmembrane region" description="Helical" evidence="6">
    <location>
        <begin position="167"/>
        <end position="188"/>
    </location>
</feature>
<keyword evidence="4 6" id="KW-1133">Transmembrane helix</keyword>
<gene>
    <name evidence="7" type="ORF">J1N51_03860</name>
</gene>
<feature type="transmembrane region" description="Helical" evidence="6">
    <location>
        <begin position="80"/>
        <end position="103"/>
    </location>
</feature>
<feature type="transmembrane region" description="Helical" evidence="6">
    <location>
        <begin position="390"/>
        <end position="411"/>
    </location>
</feature>
<dbReference type="PANTHER" id="PTHR30250:SF11">
    <property type="entry name" value="O-ANTIGEN TRANSPORTER-RELATED"/>
    <property type="match status" value="1"/>
</dbReference>
<feature type="transmembrane region" description="Helical" evidence="6">
    <location>
        <begin position="334"/>
        <end position="352"/>
    </location>
</feature>
<dbReference type="InterPro" id="IPR002797">
    <property type="entry name" value="Polysacc_synth"/>
</dbReference>
<feature type="transmembrane region" description="Helical" evidence="6">
    <location>
        <begin position="41"/>
        <end position="60"/>
    </location>
</feature>
<keyword evidence="5 6" id="KW-0472">Membrane</keyword>
<dbReference type="EMBL" id="CP072110">
    <property type="protein sequence ID" value="QTH64614.1"/>
    <property type="molecule type" value="Genomic_DNA"/>
</dbReference>
<evidence type="ECO:0000256" key="4">
    <source>
        <dbReference type="ARBA" id="ARBA00022989"/>
    </source>
</evidence>
<keyword evidence="3 6" id="KW-0812">Transmembrane</keyword>
<evidence type="ECO:0000313" key="7">
    <source>
        <dbReference type="EMBL" id="QTH64614.1"/>
    </source>
</evidence>
<feature type="transmembrane region" description="Helical" evidence="6">
    <location>
        <begin position="209"/>
        <end position="229"/>
    </location>
</feature>
<feature type="transmembrane region" description="Helical" evidence="6">
    <location>
        <begin position="140"/>
        <end position="161"/>
    </location>
</feature>
<reference evidence="7" key="1">
    <citation type="submission" date="2021-03" db="EMBL/GenBank/DDBJ databases">
        <title>Description of Psychrosphaera ytuae sp. nov. isolated from deep sea sediment of South China Sea.</title>
        <authorList>
            <person name="Zhang J."/>
            <person name="Xu X.-D."/>
        </authorList>
    </citation>
    <scope>NUCLEOTIDE SEQUENCE</scope>
    <source>
        <strain evidence="7">MTZ26</strain>
    </source>
</reference>
<feature type="transmembrane region" description="Helical" evidence="6">
    <location>
        <begin position="12"/>
        <end position="35"/>
    </location>
</feature>
<dbReference type="Proteomes" id="UP000682739">
    <property type="component" value="Chromosome"/>
</dbReference>
<evidence type="ECO:0000256" key="2">
    <source>
        <dbReference type="ARBA" id="ARBA00022475"/>
    </source>
</evidence>
<feature type="transmembrane region" description="Helical" evidence="6">
    <location>
        <begin position="364"/>
        <end position="384"/>
    </location>
</feature>
<evidence type="ECO:0000256" key="5">
    <source>
        <dbReference type="ARBA" id="ARBA00023136"/>
    </source>
</evidence>
<dbReference type="AlphaFoldDB" id="A0A975DDC2"/>
<comment type="subcellular location">
    <subcellularLocation>
        <location evidence="1">Cell membrane</location>
        <topology evidence="1">Multi-pass membrane protein</topology>
    </subcellularLocation>
</comment>
<dbReference type="RefSeq" id="WP_208832668.1">
    <property type="nucleotide sequence ID" value="NZ_CP072110.1"/>
</dbReference>
<accession>A0A975DDC2</accession>
<evidence type="ECO:0000256" key="3">
    <source>
        <dbReference type="ARBA" id="ARBA00022692"/>
    </source>
</evidence>
<protein>
    <submittedName>
        <fullName evidence="7">Polysaccharide biosynthesis C-terminal domain-containing protein</fullName>
    </submittedName>
</protein>
<dbReference type="KEGG" id="psym:J1N51_03860"/>